<keyword evidence="2" id="KW-1185">Reference proteome</keyword>
<protein>
    <submittedName>
        <fullName evidence="1">Uncharacterized protein</fullName>
    </submittedName>
</protein>
<dbReference type="Proteomes" id="UP001207654">
    <property type="component" value="Unassembled WGS sequence"/>
</dbReference>
<name>A0ABT4A5U9_9BACT</name>
<proteinExistence type="predicted"/>
<evidence type="ECO:0000313" key="2">
    <source>
        <dbReference type="Proteomes" id="UP001207654"/>
    </source>
</evidence>
<dbReference type="EMBL" id="JAPNKA010000001">
    <property type="protein sequence ID" value="MCY1077027.1"/>
    <property type="molecule type" value="Genomic_DNA"/>
</dbReference>
<accession>A0ABT4A5U9</accession>
<comment type="caution">
    <text evidence="1">The sequence shown here is derived from an EMBL/GenBank/DDBJ whole genome shotgun (WGS) entry which is preliminary data.</text>
</comment>
<organism evidence="1 2">
    <name type="scientific">Archangium lansingense</name>
    <dbReference type="NCBI Taxonomy" id="2995310"/>
    <lineage>
        <taxon>Bacteria</taxon>
        <taxon>Pseudomonadati</taxon>
        <taxon>Myxococcota</taxon>
        <taxon>Myxococcia</taxon>
        <taxon>Myxococcales</taxon>
        <taxon>Cystobacterineae</taxon>
        <taxon>Archangiaceae</taxon>
        <taxon>Archangium</taxon>
    </lineage>
</organism>
<reference evidence="1 2" key="1">
    <citation type="submission" date="2022-11" db="EMBL/GenBank/DDBJ databases">
        <title>Minimal conservation of predation-associated metabolite biosynthetic gene clusters underscores biosynthetic potential of Myxococcota including descriptions for ten novel species: Archangium lansinium sp. nov., Myxococcus landrumus sp. nov., Nannocystis bai.</title>
        <authorList>
            <person name="Ahearne A."/>
            <person name="Stevens C."/>
            <person name="Phillips K."/>
        </authorList>
    </citation>
    <scope>NUCLEOTIDE SEQUENCE [LARGE SCALE GENOMIC DNA]</scope>
    <source>
        <strain evidence="1 2">MIWBW</strain>
    </source>
</reference>
<dbReference type="RefSeq" id="WP_267535881.1">
    <property type="nucleotide sequence ID" value="NZ_JAPNKA010000001.1"/>
</dbReference>
<gene>
    <name evidence="1" type="ORF">OV287_21330</name>
</gene>
<evidence type="ECO:0000313" key="1">
    <source>
        <dbReference type="EMBL" id="MCY1077027.1"/>
    </source>
</evidence>
<sequence>MPLSLRDTAFALDAVETGPWSMRASLAVPMFPAFPSGVVSVRQLARRFSAAGGALRSLAQGKANVWAHMDRRVIVAELRDRLRDPMILDQDPTGLCGPLSIVMELARRAPTRYVLAAKELLEAGKLTCATGRVIEAEAELRQELVIAGDIGQVDWLLAATMRDDENIWEDIDDTANGLESMTFWGEQRGWIRDVLNLPSGGWETCFNSGEVDCMKKAEQAVKAGGVAFFLVDANVIKDGGSDHEEEMYWQRSTHKARTAPTSLSSKVHSKDDDFPPDHWVAYLGGLNLGDDPDSGAPVAIRLWSWGREYLVTGTVDAFTEYLYAVATGH</sequence>